<dbReference type="Proteomes" id="UP000275408">
    <property type="component" value="Unassembled WGS sequence"/>
</dbReference>
<evidence type="ECO:0000313" key="3">
    <source>
        <dbReference type="Proteomes" id="UP000275408"/>
    </source>
</evidence>
<name>A0A3M6U198_POCDA</name>
<keyword evidence="3" id="KW-1185">Reference proteome</keyword>
<evidence type="ECO:0000256" key="1">
    <source>
        <dbReference type="SAM" id="SignalP"/>
    </source>
</evidence>
<protein>
    <submittedName>
        <fullName evidence="2">Uncharacterized protein</fullName>
    </submittedName>
</protein>
<organism evidence="2 3">
    <name type="scientific">Pocillopora damicornis</name>
    <name type="common">Cauliflower coral</name>
    <name type="synonym">Millepora damicornis</name>
    <dbReference type="NCBI Taxonomy" id="46731"/>
    <lineage>
        <taxon>Eukaryota</taxon>
        <taxon>Metazoa</taxon>
        <taxon>Cnidaria</taxon>
        <taxon>Anthozoa</taxon>
        <taxon>Hexacorallia</taxon>
        <taxon>Scleractinia</taxon>
        <taxon>Astrocoeniina</taxon>
        <taxon>Pocilloporidae</taxon>
        <taxon>Pocillopora</taxon>
    </lineage>
</organism>
<evidence type="ECO:0000313" key="2">
    <source>
        <dbReference type="EMBL" id="RMX47412.1"/>
    </source>
</evidence>
<feature type="signal peptide" evidence="1">
    <location>
        <begin position="1"/>
        <end position="23"/>
    </location>
</feature>
<keyword evidence="1" id="KW-0732">Signal</keyword>
<accession>A0A3M6U198</accession>
<gene>
    <name evidence="2" type="ORF">pdam_00019326</name>
</gene>
<sequence>MASEVFCLVFLLVLLLQPSKVCFETKDTQDFEAQADQSASLRNKATLKVWLNANKNSSIAAIHSFSEDTKL</sequence>
<proteinExistence type="predicted"/>
<comment type="caution">
    <text evidence="2">The sequence shown here is derived from an EMBL/GenBank/DDBJ whole genome shotgun (WGS) entry which is preliminary data.</text>
</comment>
<dbReference type="AlphaFoldDB" id="A0A3M6U198"/>
<feature type="chain" id="PRO_5017948488" evidence="1">
    <location>
        <begin position="24"/>
        <end position="71"/>
    </location>
</feature>
<reference evidence="2 3" key="1">
    <citation type="journal article" date="2018" name="Sci. Rep.">
        <title>Comparative analysis of the Pocillopora damicornis genome highlights role of immune system in coral evolution.</title>
        <authorList>
            <person name="Cunning R."/>
            <person name="Bay R.A."/>
            <person name="Gillette P."/>
            <person name="Baker A.C."/>
            <person name="Traylor-Knowles N."/>
        </authorList>
    </citation>
    <scope>NUCLEOTIDE SEQUENCE [LARGE SCALE GENOMIC DNA]</scope>
    <source>
        <strain evidence="2">RSMAS</strain>
        <tissue evidence="2">Whole animal</tissue>
    </source>
</reference>
<dbReference type="EMBL" id="RCHS01002420">
    <property type="protein sequence ID" value="RMX47412.1"/>
    <property type="molecule type" value="Genomic_DNA"/>
</dbReference>